<keyword evidence="3" id="KW-0813">Transport</keyword>
<keyword evidence="8" id="KW-0496">Mitochondrion</keyword>
<dbReference type="InterPro" id="IPR020546">
    <property type="entry name" value="ATP_synth_F1_dsu/esu_N"/>
</dbReference>
<sequence>MSRLFGLLLHRSFPVLLRQQQQQVRLLSSVASGSGGIKNKLLLTLASPTECYLHKAPIVSVTVPGAEGDMTVTNHHSPLVARLKGGEVCVREREGADAKRFFVSDGFLFITPPQDDSGCSLAEVLGVEMTAVERYAAAGVLLLLHLLCTICRNLLSSTLERV</sequence>
<dbReference type="GO" id="GO:0046933">
    <property type="term" value="F:proton-transporting ATP synthase activity, rotational mechanism"/>
    <property type="evidence" value="ECO:0007669"/>
    <property type="project" value="InterPro"/>
</dbReference>
<keyword evidence="5" id="KW-0999">Mitochondrion inner membrane</keyword>
<evidence type="ECO:0000313" key="11">
    <source>
        <dbReference type="EMBL" id="OEH79856.1"/>
    </source>
</evidence>
<organism evidence="11 12">
    <name type="scientific">Cyclospora cayetanensis</name>
    <dbReference type="NCBI Taxonomy" id="88456"/>
    <lineage>
        <taxon>Eukaryota</taxon>
        <taxon>Sar</taxon>
        <taxon>Alveolata</taxon>
        <taxon>Apicomplexa</taxon>
        <taxon>Conoidasida</taxon>
        <taxon>Coccidia</taxon>
        <taxon>Eucoccidiorida</taxon>
        <taxon>Eimeriorina</taxon>
        <taxon>Eimeriidae</taxon>
        <taxon>Cyclospora</taxon>
    </lineage>
</organism>
<dbReference type="EMBL" id="JROU02000260">
    <property type="protein sequence ID" value="OEH79856.1"/>
    <property type="molecule type" value="Genomic_DNA"/>
</dbReference>
<evidence type="ECO:0000256" key="7">
    <source>
        <dbReference type="ARBA" id="ARBA00023065"/>
    </source>
</evidence>
<name>A0A1D3D8R3_9EIME</name>
<dbReference type="VEuPathDB" id="ToxoDB:cyc_05237"/>
<keyword evidence="6" id="KW-0809">Transit peptide</keyword>
<gene>
    <name evidence="11" type="ORF">cyc_05237</name>
</gene>
<comment type="subcellular location">
    <subcellularLocation>
        <location evidence="1">Mitochondrion inner membrane</location>
    </subcellularLocation>
</comment>
<dbReference type="GO" id="GO:0005743">
    <property type="term" value="C:mitochondrial inner membrane"/>
    <property type="evidence" value="ECO:0007669"/>
    <property type="project" value="UniProtKB-SubCell"/>
</dbReference>
<dbReference type="CDD" id="cd12152">
    <property type="entry name" value="F1-ATPase_delta"/>
    <property type="match status" value="1"/>
</dbReference>
<keyword evidence="12" id="KW-1185">Reference proteome</keyword>
<dbReference type="InParanoid" id="A0A1D3D8R3"/>
<dbReference type="Proteomes" id="UP000095192">
    <property type="component" value="Unassembled WGS sequence"/>
</dbReference>
<evidence type="ECO:0000256" key="8">
    <source>
        <dbReference type="ARBA" id="ARBA00023128"/>
    </source>
</evidence>
<evidence type="ECO:0000256" key="3">
    <source>
        <dbReference type="ARBA" id="ARBA00022448"/>
    </source>
</evidence>
<dbReference type="GO" id="GO:0045259">
    <property type="term" value="C:proton-transporting ATP synthase complex"/>
    <property type="evidence" value="ECO:0007669"/>
    <property type="project" value="InterPro"/>
</dbReference>
<comment type="caution">
    <text evidence="11">The sequence shown here is derived from an EMBL/GenBank/DDBJ whole genome shotgun (WGS) entry which is preliminary data.</text>
</comment>
<dbReference type="InterPro" id="IPR036771">
    <property type="entry name" value="ATPsynth_dsu/esu_N"/>
</dbReference>
<reference evidence="11 12" key="1">
    <citation type="journal article" date="2016" name="BMC Genomics">
        <title>Comparative genomics reveals Cyclospora cayetanensis possesses coccidia-like metabolism and invasion components but unique surface antigens.</title>
        <authorList>
            <person name="Liu S."/>
            <person name="Wang L."/>
            <person name="Zheng H."/>
            <person name="Xu Z."/>
            <person name="Roellig D.M."/>
            <person name="Li N."/>
            <person name="Frace M.A."/>
            <person name="Tang K."/>
            <person name="Arrowood M.J."/>
            <person name="Moss D.M."/>
            <person name="Zhang L."/>
            <person name="Feng Y."/>
            <person name="Xiao L."/>
        </authorList>
    </citation>
    <scope>NUCLEOTIDE SEQUENCE [LARGE SCALE GENOMIC DNA]</scope>
    <source>
        <strain evidence="11 12">CHN_HEN01</strain>
    </source>
</reference>
<evidence type="ECO:0000256" key="5">
    <source>
        <dbReference type="ARBA" id="ARBA00022792"/>
    </source>
</evidence>
<keyword evidence="4" id="KW-0375">Hydrogen ion transport</keyword>
<evidence type="ECO:0000313" key="12">
    <source>
        <dbReference type="Proteomes" id="UP000095192"/>
    </source>
</evidence>
<dbReference type="VEuPathDB" id="ToxoDB:LOC34621627"/>
<dbReference type="AlphaFoldDB" id="A0A1D3D8R3"/>
<dbReference type="Gene3D" id="2.60.15.10">
    <property type="entry name" value="F0F1 ATP synthase delta/epsilon subunit, N-terminal"/>
    <property type="match status" value="1"/>
</dbReference>
<comment type="similarity">
    <text evidence="2">Belongs to the ATPase epsilon chain family.</text>
</comment>
<dbReference type="Pfam" id="PF02823">
    <property type="entry name" value="ATP-synt_DE_N"/>
    <property type="match status" value="1"/>
</dbReference>
<evidence type="ECO:0000256" key="1">
    <source>
        <dbReference type="ARBA" id="ARBA00004273"/>
    </source>
</evidence>
<accession>A0A1D3D8R3</accession>
<evidence type="ECO:0000256" key="2">
    <source>
        <dbReference type="ARBA" id="ARBA00005712"/>
    </source>
</evidence>
<protein>
    <submittedName>
        <fullName evidence="11">ATP synthase</fullName>
    </submittedName>
</protein>
<evidence type="ECO:0000256" key="9">
    <source>
        <dbReference type="ARBA" id="ARBA00023136"/>
    </source>
</evidence>
<proteinExistence type="inferred from homology"/>
<dbReference type="SUPFAM" id="SSF51344">
    <property type="entry name" value="Epsilon subunit of F1F0-ATP synthase N-terminal domain"/>
    <property type="match status" value="1"/>
</dbReference>
<keyword evidence="9" id="KW-0472">Membrane</keyword>
<dbReference type="PANTHER" id="PTHR13822:SF7">
    <property type="entry name" value="ATP SYNTHASE SUBUNIT DELTA, MITOCHONDRIAL"/>
    <property type="match status" value="1"/>
</dbReference>
<evidence type="ECO:0000256" key="4">
    <source>
        <dbReference type="ARBA" id="ARBA00022781"/>
    </source>
</evidence>
<keyword evidence="7" id="KW-0406">Ion transport</keyword>
<evidence type="ECO:0000256" key="6">
    <source>
        <dbReference type="ARBA" id="ARBA00022946"/>
    </source>
</evidence>
<evidence type="ECO:0000259" key="10">
    <source>
        <dbReference type="Pfam" id="PF02823"/>
    </source>
</evidence>
<feature type="domain" description="ATP synthase F1 complex delta/epsilon subunit N-terminal" evidence="10">
    <location>
        <begin position="46"/>
        <end position="112"/>
    </location>
</feature>
<dbReference type="FunCoup" id="A0A1D3D8R3">
    <property type="interactions" value="75"/>
</dbReference>
<dbReference type="InterPro" id="IPR001469">
    <property type="entry name" value="ATP_synth_F1_dsu/esu"/>
</dbReference>
<dbReference type="PANTHER" id="PTHR13822">
    <property type="entry name" value="ATP SYNTHASE DELTA/EPSILON CHAIN"/>
    <property type="match status" value="1"/>
</dbReference>